<dbReference type="HOGENOM" id="CLU_193950_0_0_1"/>
<name>A0A0C9VL21_9AGAM</name>
<proteinExistence type="predicted"/>
<organism evidence="1 2">
    <name type="scientific">Hydnomerulius pinastri MD-312</name>
    <dbReference type="NCBI Taxonomy" id="994086"/>
    <lineage>
        <taxon>Eukaryota</taxon>
        <taxon>Fungi</taxon>
        <taxon>Dikarya</taxon>
        <taxon>Basidiomycota</taxon>
        <taxon>Agaricomycotina</taxon>
        <taxon>Agaricomycetes</taxon>
        <taxon>Agaricomycetidae</taxon>
        <taxon>Boletales</taxon>
        <taxon>Boletales incertae sedis</taxon>
        <taxon>Leucogyrophana</taxon>
    </lineage>
</organism>
<dbReference type="AlphaFoldDB" id="A0A0C9VL21"/>
<keyword evidence="2" id="KW-1185">Reference proteome</keyword>
<reference evidence="1 2" key="1">
    <citation type="submission" date="2014-04" db="EMBL/GenBank/DDBJ databases">
        <title>Evolutionary Origins and Diversification of the Mycorrhizal Mutualists.</title>
        <authorList>
            <consortium name="DOE Joint Genome Institute"/>
            <consortium name="Mycorrhizal Genomics Consortium"/>
            <person name="Kohler A."/>
            <person name="Kuo A."/>
            <person name="Nagy L.G."/>
            <person name="Floudas D."/>
            <person name="Copeland A."/>
            <person name="Barry K.W."/>
            <person name="Cichocki N."/>
            <person name="Veneault-Fourrey C."/>
            <person name="LaButti K."/>
            <person name="Lindquist E.A."/>
            <person name="Lipzen A."/>
            <person name="Lundell T."/>
            <person name="Morin E."/>
            <person name="Murat C."/>
            <person name="Riley R."/>
            <person name="Ohm R."/>
            <person name="Sun H."/>
            <person name="Tunlid A."/>
            <person name="Henrissat B."/>
            <person name="Grigoriev I.V."/>
            <person name="Hibbett D.S."/>
            <person name="Martin F."/>
        </authorList>
    </citation>
    <scope>NUCLEOTIDE SEQUENCE [LARGE SCALE GENOMIC DNA]</scope>
    <source>
        <strain evidence="1 2">MD-312</strain>
    </source>
</reference>
<dbReference type="EMBL" id="KN839960">
    <property type="protein sequence ID" value="KIJ58270.1"/>
    <property type="molecule type" value="Genomic_DNA"/>
</dbReference>
<gene>
    <name evidence="1" type="ORF">HYDPIDRAFT_119723</name>
</gene>
<dbReference type="OrthoDB" id="2641874at2759"/>
<protein>
    <submittedName>
        <fullName evidence="1">Uncharacterized protein</fullName>
    </submittedName>
</protein>
<sequence length="83" mass="9633">MKPSHIARTTGINARTIRRIMELWWKTGSVQRTPIERGREERLDALDIAVHPMLVFLAKTESLHLVLYISFSRAVLNKLQTHL</sequence>
<evidence type="ECO:0000313" key="1">
    <source>
        <dbReference type="EMBL" id="KIJ58270.1"/>
    </source>
</evidence>
<evidence type="ECO:0000313" key="2">
    <source>
        <dbReference type="Proteomes" id="UP000053820"/>
    </source>
</evidence>
<dbReference type="Proteomes" id="UP000053820">
    <property type="component" value="Unassembled WGS sequence"/>
</dbReference>
<accession>A0A0C9VL21</accession>